<sequence>MQLLRLLLAVAILASACLASNVLDLTKTKDFDSTVGKGQGVLVEFFAPWCGHCKNLAPVYEQVADAFSSKKQSVLVAKVDADKNKDLGKRFGVKGFPTLKWFPSGSLEPQEFNAGRDLNAIAGFITEKSGVKSSIKPPPPPAAVQLTDKNFDLVVKDPENDVLVEFYAPWCGHCKNLNPIYQEVAKDFENEDHCIVAQMDADNAAHKHIAQDYGVSSYPTIMFFPKGSKEKKPEPYNQGRSRAEFLKYLNEKCTTFRTEGGKLTELAGRMPSLDGLAARFYAAKSEARPKVLEELKQFVDRLSKAETASAEKNKAAEYYVKVVEKTLAKPDYVSNETKRLTKILEKHASGASQLSGRKADEIQKKLNILKAIVDKKIAKNAEKASQAEEEKKVHEEL</sequence>
<keyword evidence="2" id="KW-1185">Reference proteome</keyword>
<dbReference type="EMBL" id="KZ819774">
    <property type="protein sequence ID" value="PWN52496.1"/>
    <property type="molecule type" value="Genomic_DNA"/>
</dbReference>
<evidence type="ECO:0000313" key="2">
    <source>
        <dbReference type="Proteomes" id="UP000245626"/>
    </source>
</evidence>
<accession>A0ACD0P359</accession>
<proteinExistence type="predicted"/>
<dbReference type="Proteomes" id="UP000245626">
    <property type="component" value="Unassembled WGS sequence"/>
</dbReference>
<protein>
    <submittedName>
        <fullName evidence="1">Uncharacterized protein</fullName>
    </submittedName>
</protein>
<reference evidence="1 2" key="1">
    <citation type="journal article" date="2018" name="Mol. Biol. Evol.">
        <title>Broad Genomic Sampling Reveals a Smut Pathogenic Ancestry of the Fungal Clade Ustilaginomycotina.</title>
        <authorList>
            <person name="Kijpornyongpan T."/>
            <person name="Mondo S.J."/>
            <person name="Barry K."/>
            <person name="Sandor L."/>
            <person name="Lee J."/>
            <person name="Lipzen A."/>
            <person name="Pangilinan J."/>
            <person name="LaButti K."/>
            <person name="Hainaut M."/>
            <person name="Henrissat B."/>
            <person name="Grigoriev I.V."/>
            <person name="Spatafora J.W."/>
            <person name="Aime M.C."/>
        </authorList>
    </citation>
    <scope>NUCLEOTIDE SEQUENCE [LARGE SCALE GENOMIC DNA]</scope>
    <source>
        <strain evidence="1 2">SA 807</strain>
    </source>
</reference>
<evidence type="ECO:0000313" key="1">
    <source>
        <dbReference type="EMBL" id="PWN52496.1"/>
    </source>
</evidence>
<gene>
    <name evidence="1" type="ORF">IE53DRAFT_385071</name>
</gene>
<name>A0ACD0P359_9BASI</name>
<organism evidence="1 2">
    <name type="scientific">Violaceomyces palustris</name>
    <dbReference type="NCBI Taxonomy" id="1673888"/>
    <lineage>
        <taxon>Eukaryota</taxon>
        <taxon>Fungi</taxon>
        <taxon>Dikarya</taxon>
        <taxon>Basidiomycota</taxon>
        <taxon>Ustilaginomycotina</taxon>
        <taxon>Ustilaginomycetes</taxon>
        <taxon>Violaceomycetales</taxon>
        <taxon>Violaceomycetaceae</taxon>
        <taxon>Violaceomyces</taxon>
    </lineage>
</organism>